<accession>A0A2R6PCA2</accession>
<dbReference type="EMBL" id="MLYV02000502">
    <property type="protein sequence ID" value="PSR88881.1"/>
    <property type="molecule type" value="Genomic_DNA"/>
</dbReference>
<dbReference type="InterPro" id="IPR021139">
    <property type="entry name" value="NYN"/>
</dbReference>
<comment type="caution">
    <text evidence="3">The sequence shown here is derived from an EMBL/GenBank/DDBJ whole genome shotgun (WGS) entry which is preliminary data.</text>
</comment>
<dbReference type="GO" id="GO:0004540">
    <property type="term" value="F:RNA nuclease activity"/>
    <property type="evidence" value="ECO:0007669"/>
    <property type="project" value="InterPro"/>
</dbReference>
<feature type="compositionally biased region" description="Polar residues" evidence="1">
    <location>
        <begin position="107"/>
        <end position="128"/>
    </location>
</feature>
<dbReference type="AlphaFoldDB" id="A0A2R6PCA2"/>
<reference evidence="3 4" key="1">
    <citation type="submission" date="2018-02" db="EMBL/GenBank/DDBJ databases">
        <title>Genome sequence of the basidiomycete white-rot fungus Phlebia centrifuga.</title>
        <authorList>
            <person name="Granchi Z."/>
            <person name="Peng M."/>
            <person name="de Vries R.P."/>
            <person name="Hilden K."/>
            <person name="Makela M.R."/>
            <person name="Grigoriev I."/>
            <person name="Riley R."/>
        </authorList>
    </citation>
    <scope>NUCLEOTIDE SEQUENCE [LARGE SCALE GENOMIC DNA]</scope>
    <source>
        <strain evidence="3 4">FBCC195</strain>
    </source>
</reference>
<feature type="domain" description="NYN" evidence="2">
    <location>
        <begin position="3"/>
        <end position="53"/>
    </location>
</feature>
<name>A0A2R6PCA2_9APHY</name>
<feature type="region of interest" description="Disordered" evidence="1">
    <location>
        <begin position="76"/>
        <end position="172"/>
    </location>
</feature>
<evidence type="ECO:0000256" key="1">
    <source>
        <dbReference type="SAM" id="MobiDB-lite"/>
    </source>
</evidence>
<sequence>MDTPAPATIILITGDRDFVYAVSILRLRRYNVVVLAPKLSHEGLRTRASEVIDWDYKVLGKAMPLSLRLRRPLKTVPQDTLTAPSVSTSSTTSPPSRLASTPPVRFSQPTPTRNSKHQSYAVDSNVSPKSGHRCIINDTGNEQIPIDVSSDGISASGTPTNDPRYQTEVTQD</sequence>
<protein>
    <recommendedName>
        <fullName evidence="2">NYN domain-containing protein</fullName>
    </recommendedName>
</protein>
<gene>
    <name evidence="3" type="ORF">PHLCEN_2v5030</name>
</gene>
<evidence type="ECO:0000313" key="3">
    <source>
        <dbReference type="EMBL" id="PSR88881.1"/>
    </source>
</evidence>
<feature type="compositionally biased region" description="Polar residues" evidence="1">
    <location>
        <begin position="151"/>
        <end position="172"/>
    </location>
</feature>
<keyword evidence="4" id="KW-1185">Reference proteome</keyword>
<dbReference type="Proteomes" id="UP000186601">
    <property type="component" value="Unassembled WGS sequence"/>
</dbReference>
<evidence type="ECO:0000313" key="4">
    <source>
        <dbReference type="Proteomes" id="UP000186601"/>
    </source>
</evidence>
<dbReference type="OrthoDB" id="549353at2759"/>
<dbReference type="Gene3D" id="3.40.50.1010">
    <property type="entry name" value="5'-nuclease"/>
    <property type="match status" value="1"/>
</dbReference>
<proteinExistence type="predicted"/>
<organism evidence="3 4">
    <name type="scientific">Hermanssonia centrifuga</name>
    <dbReference type="NCBI Taxonomy" id="98765"/>
    <lineage>
        <taxon>Eukaryota</taxon>
        <taxon>Fungi</taxon>
        <taxon>Dikarya</taxon>
        <taxon>Basidiomycota</taxon>
        <taxon>Agaricomycotina</taxon>
        <taxon>Agaricomycetes</taxon>
        <taxon>Polyporales</taxon>
        <taxon>Meruliaceae</taxon>
        <taxon>Hermanssonia</taxon>
    </lineage>
</organism>
<evidence type="ECO:0000259" key="2">
    <source>
        <dbReference type="Pfam" id="PF01936"/>
    </source>
</evidence>
<dbReference type="Pfam" id="PF01936">
    <property type="entry name" value="NYN"/>
    <property type="match status" value="1"/>
</dbReference>
<dbReference type="STRING" id="98765.A0A2R6PCA2"/>
<feature type="compositionally biased region" description="Low complexity" evidence="1">
    <location>
        <begin position="80"/>
        <end position="103"/>
    </location>
</feature>